<feature type="domain" description="Xylanolytic transcriptional activator regulatory" evidence="8">
    <location>
        <begin position="221"/>
        <end position="461"/>
    </location>
</feature>
<dbReference type="InterPro" id="IPR036928">
    <property type="entry name" value="AS_sf"/>
</dbReference>
<evidence type="ECO:0000313" key="10">
    <source>
        <dbReference type="Proteomes" id="UP000258309"/>
    </source>
</evidence>
<dbReference type="PROSITE" id="PS00571">
    <property type="entry name" value="AMIDASES"/>
    <property type="match status" value="1"/>
</dbReference>
<feature type="non-terminal residue" evidence="9">
    <location>
        <position position="1"/>
    </location>
</feature>
<comment type="caution">
    <text evidence="9">The sequence shown here is derived from an EMBL/GenBank/DDBJ whole genome shotgun (WGS) entry which is preliminary data.</text>
</comment>
<name>A0A3E2H3A9_SCYLI</name>
<dbReference type="OrthoDB" id="6428749at2759"/>
<evidence type="ECO:0000256" key="5">
    <source>
        <dbReference type="ARBA" id="ARBA00023242"/>
    </source>
</evidence>
<evidence type="ECO:0000256" key="3">
    <source>
        <dbReference type="ARBA" id="ARBA00012922"/>
    </source>
</evidence>
<sequence>MCSGPLTRQISRVSLLMIVLHSLPLPNREKRRLRKRKRDQGRDYQEHVWACQSVRPESQEFRVVREDNAHISAIAVHPPSGLNNNISSPSILGHASTSPAEWATQQVLPDSDGDTVTEEDTQLETCRKIAQWSDDPVSPTRVGHPVQGREVLEYHDGVNSTTILGELFGQKRPRRFVRILLREPAPMEQGQRVGTENANMEFLRRQGAFSLPQRLTCEKLLHLYFELVHPYTPILDRLVFMREFKDGTFSMFLMQCILTCVVPYVPNELLAEIGHLDRFSAQKSFFSNAQLLYDLGAEKSQFCLFQGSLALTSVHFSFGLDKDCRFWLTNSVRLATQMGLHRKQMVDQLDASARKLFTRAFWVLYNKDVLMAIAGRCNVRRLNDRHIDLPEVTEDDLEEDGDIEGFQHVLSPITRIQKLYIVHNTRLARICAQYIESFRAPNSTRLGSACGELEQAISQWRRSLPAELHTDSVGDWTTDEIWILVLKAMSYRLECVLYRNLKELCAGEENSSRRALQKQQDAMLELDAILDRVMLHDLVASCPLALSTCASTVIAMHIEIALSTSSTIPQRRANRTHIYNGLSYLRASSEYWDSIRGNLRMFEVIVAGTGLSLGGPDLCDLDLTSMNPFMRIDSSKRASYVNDHVTDSFRIPDALNSAWSGFQSRAAFDVAEVDFSYEPLLAEDPEKWLNELIGESVFGMNSSIYSAAHLSNLSIAMLPPHVINHRTSRTRQKKVRESKRREKRSKMVKTYQERAAEKRAYQVSLIPKEWRLSAIPSIESVPDALEYIRTSGLLSPEELSLTETTDASILLHRLLKREISSLQVVRAFAKRAAIAHQLTTCCTEIFFEEAFEQAKELDDVLARTGKPVGPLHGLPVSIKDAIDVKGKDTSIGWVGLTNRPAAEDAHAAKALRKLGAVLYVKTNVPQSMMMSDSYNHVFGQCVNSLNRALISGGSSGGESSLISARGSVLGIGTDIGGSIRIPAALCGLYGLTPGSGRQPYERRGVRQDIVRSIAGPIATHLSSIEVYMQALPQAKPWEDDPYVYPLPWRTERCSLPSTQKLRIGFIIDDGVVKPQPPVMRAVEEVVAALKSAGHEVIEWDATSHAHAYDLWEKAILSDGGAACQKLCDMSGEPLIEGMLVGTAKDLLTTAQTHQLIANKYDYETSYLRRWQAAGLDALIMPVTPWVGYKPWTWVKSHQYVGYTSIWNLLDWPALAVPVTTVTKEKDEMVSQEWKTHQGRNKADEFNKQQYDIDLVDGMPVGVQIVSGKYEEEKCIAVAKVIKGLLNESSRKGGFKL</sequence>
<organism evidence="9 10">
    <name type="scientific">Scytalidium lignicola</name>
    <name type="common">Hyphomycete</name>
    <dbReference type="NCBI Taxonomy" id="5539"/>
    <lineage>
        <taxon>Eukaryota</taxon>
        <taxon>Fungi</taxon>
        <taxon>Dikarya</taxon>
        <taxon>Ascomycota</taxon>
        <taxon>Pezizomycotina</taxon>
        <taxon>Leotiomycetes</taxon>
        <taxon>Leotiomycetes incertae sedis</taxon>
        <taxon>Scytalidium</taxon>
    </lineage>
</organism>
<keyword evidence="4" id="KW-0378">Hydrolase</keyword>
<evidence type="ECO:0000256" key="1">
    <source>
        <dbReference type="ARBA" id="ARBA00001311"/>
    </source>
</evidence>
<evidence type="ECO:0000259" key="8">
    <source>
        <dbReference type="Pfam" id="PF04082"/>
    </source>
</evidence>
<reference evidence="9 10" key="1">
    <citation type="submission" date="2018-05" db="EMBL/GenBank/DDBJ databases">
        <title>Draft genome sequence of Scytalidium lignicola DSM 105466, a ubiquitous saprotrophic fungus.</title>
        <authorList>
            <person name="Buettner E."/>
            <person name="Gebauer A.M."/>
            <person name="Hofrichter M."/>
            <person name="Liers C."/>
            <person name="Kellner H."/>
        </authorList>
    </citation>
    <scope>NUCLEOTIDE SEQUENCE [LARGE SCALE GENOMIC DNA]</scope>
    <source>
        <strain evidence="9 10">DSM 105466</strain>
    </source>
</reference>
<dbReference type="EC" id="3.5.1.4" evidence="3"/>
<evidence type="ECO:0000256" key="2">
    <source>
        <dbReference type="ARBA" id="ARBA00009199"/>
    </source>
</evidence>
<dbReference type="InterPro" id="IPR007219">
    <property type="entry name" value="XnlR_reg_dom"/>
</dbReference>
<dbReference type="SUPFAM" id="SSF75304">
    <property type="entry name" value="Amidase signature (AS) enzymes"/>
    <property type="match status" value="1"/>
</dbReference>
<evidence type="ECO:0000313" key="9">
    <source>
        <dbReference type="EMBL" id="RFU27849.1"/>
    </source>
</evidence>
<dbReference type="InterPro" id="IPR020556">
    <property type="entry name" value="Amidase_CS"/>
</dbReference>
<protein>
    <recommendedName>
        <fullName evidence="3">amidase</fullName>
        <ecNumber evidence="3">3.5.1.4</ecNumber>
    </recommendedName>
</protein>
<dbReference type="GO" id="GO:0006351">
    <property type="term" value="P:DNA-templated transcription"/>
    <property type="evidence" value="ECO:0007669"/>
    <property type="project" value="InterPro"/>
</dbReference>
<keyword evidence="10" id="KW-1185">Reference proteome</keyword>
<dbReference type="Pfam" id="PF04082">
    <property type="entry name" value="Fungal_trans"/>
    <property type="match status" value="1"/>
</dbReference>
<accession>A0A3E2H3A9</accession>
<comment type="catalytic activity">
    <reaction evidence="1">
        <text>a monocarboxylic acid amide + H2O = a monocarboxylate + NH4(+)</text>
        <dbReference type="Rhea" id="RHEA:12020"/>
        <dbReference type="ChEBI" id="CHEBI:15377"/>
        <dbReference type="ChEBI" id="CHEBI:28938"/>
        <dbReference type="ChEBI" id="CHEBI:35757"/>
        <dbReference type="ChEBI" id="CHEBI:83628"/>
        <dbReference type="EC" id="3.5.1.4"/>
    </reaction>
</comment>
<gene>
    <name evidence="9" type="ORF">B7463_g8504</name>
</gene>
<dbReference type="Proteomes" id="UP000258309">
    <property type="component" value="Unassembled WGS sequence"/>
</dbReference>
<dbReference type="PANTHER" id="PTHR46072:SF1">
    <property type="entry name" value="AMIDASE"/>
    <property type="match status" value="1"/>
</dbReference>
<keyword evidence="5" id="KW-0539">Nucleus</keyword>
<evidence type="ECO:0000256" key="6">
    <source>
        <dbReference type="SAM" id="MobiDB-lite"/>
    </source>
</evidence>
<dbReference type="PANTHER" id="PTHR46072">
    <property type="entry name" value="AMIDASE-RELATED-RELATED"/>
    <property type="match status" value="1"/>
</dbReference>
<dbReference type="GO" id="GO:0004040">
    <property type="term" value="F:amidase activity"/>
    <property type="evidence" value="ECO:0007669"/>
    <property type="project" value="UniProtKB-EC"/>
</dbReference>
<dbReference type="InterPro" id="IPR023631">
    <property type="entry name" value="Amidase_dom"/>
</dbReference>
<evidence type="ECO:0000256" key="4">
    <source>
        <dbReference type="ARBA" id="ARBA00022801"/>
    </source>
</evidence>
<dbReference type="Gene3D" id="3.90.1300.10">
    <property type="entry name" value="Amidase signature (AS) domain"/>
    <property type="match status" value="1"/>
</dbReference>
<feature type="non-terminal residue" evidence="9">
    <location>
        <position position="1296"/>
    </location>
</feature>
<dbReference type="EMBL" id="NCSJ02000187">
    <property type="protein sequence ID" value="RFU27849.1"/>
    <property type="molecule type" value="Genomic_DNA"/>
</dbReference>
<feature type="domain" description="Amidase" evidence="7">
    <location>
        <begin position="824"/>
        <end position="1274"/>
    </location>
</feature>
<comment type="similarity">
    <text evidence="2">Belongs to the amidase family.</text>
</comment>
<feature type="compositionally biased region" description="Basic residues" evidence="6">
    <location>
        <begin position="727"/>
        <end position="747"/>
    </location>
</feature>
<dbReference type="CDD" id="cd12148">
    <property type="entry name" value="fungal_TF_MHR"/>
    <property type="match status" value="1"/>
</dbReference>
<proteinExistence type="inferred from homology"/>
<dbReference type="GO" id="GO:0003677">
    <property type="term" value="F:DNA binding"/>
    <property type="evidence" value="ECO:0007669"/>
    <property type="project" value="InterPro"/>
</dbReference>
<evidence type="ECO:0000259" key="7">
    <source>
        <dbReference type="Pfam" id="PF01425"/>
    </source>
</evidence>
<dbReference type="GO" id="GO:0008270">
    <property type="term" value="F:zinc ion binding"/>
    <property type="evidence" value="ECO:0007669"/>
    <property type="project" value="InterPro"/>
</dbReference>
<feature type="region of interest" description="Disordered" evidence="6">
    <location>
        <begin position="727"/>
        <end position="749"/>
    </location>
</feature>
<dbReference type="STRING" id="5539.A0A3E2H3A9"/>
<dbReference type="Pfam" id="PF01425">
    <property type="entry name" value="Amidase"/>
    <property type="match status" value="1"/>
</dbReference>